<accession>A0A4U7JJY2</accession>
<dbReference type="AlphaFoldDB" id="A0A4U7JJY2"/>
<dbReference type="Pfam" id="PF07833">
    <property type="entry name" value="Cu_amine_oxidN1"/>
    <property type="match status" value="2"/>
</dbReference>
<evidence type="ECO:0000313" key="3">
    <source>
        <dbReference type="Proteomes" id="UP000306409"/>
    </source>
</evidence>
<dbReference type="Proteomes" id="UP000306409">
    <property type="component" value="Chromosome"/>
</dbReference>
<dbReference type="KEGG" id="rher:EHE19_003725"/>
<dbReference type="EMBL" id="CP061336">
    <property type="protein sequence ID" value="QNU67599.1"/>
    <property type="molecule type" value="Genomic_DNA"/>
</dbReference>
<organism evidence="2 3">
    <name type="scientific">Ruminiclostridium herbifermentans</name>
    <dbReference type="NCBI Taxonomy" id="2488810"/>
    <lineage>
        <taxon>Bacteria</taxon>
        <taxon>Bacillati</taxon>
        <taxon>Bacillota</taxon>
        <taxon>Clostridia</taxon>
        <taxon>Eubacteriales</taxon>
        <taxon>Oscillospiraceae</taxon>
        <taxon>Ruminiclostridium</taxon>
    </lineage>
</organism>
<dbReference type="OrthoDB" id="1738192at2"/>
<dbReference type="InterPro" id="IPR012854">
    <property type="entry name" value="Cu_amine_oxidase-like_N"/>
</dbReference>
<gene>
    <name evidence="2" type="ORF">EHE19_003725</name>
</gene>
<sequence>MQDEVLSIKLLLETLFKTLKKSTNYFAYTYLLKDVSLISKWKTGKAVPKNEDIDKIVEFVNNESTGMQRHLIRVKIEEYINDSLLDLSLKKMLLGIEDFSTFLTETLLISVSDVGKNLDLNISQSNFPANYENNYENNYGNNERNENSTETIEIEDTKIAEIPTISHVVPQKIKPFSMLVHKYRTILILLLIIVLCSAVFIFKQIISNNEENSIKYTSNYSIPNEKNTIILSEEYFLSYTYLKDSEDGVQLDINGTPIPYYNFYPKVINNVIYLPFSDTFKQLGFSLINYNEKFRSFKDLRTGKTVMAEVGRKNFQYDNKDIELTEPIIMEELNIYIPAYCLMGFTSYLDRMIPYNIDIMVDSKIQPKYEFEPRVINDTLYLSFRYLFELFDYNVKPDRRINDGINRAIAVDGKQTVTVEESKEIVVLNDKPVNLSAAVLMLADTTYVPVDIIKQVLNMDYNWDRDNKILEITTSKRN</sequence>
<dbReference type="Gene3D" id="3.30.457.10">
    <property type="entry name" value="Copper amine oxidase-like, N-terminal domain"/>
    <property type="match status" value="1"/>
</dbReference>
<keyword evidence="3" id="KW-1185">Reference proteome</keyword>
<feature type="domain" description="Copper amine oxidase-like N-terminal" evidence="1">
    <location>
        <begin position="253"/>
        <end position="341"/>
    </location>
</feature>
<feature type="domain" description="Copper amine oxidase-like N-terminal" evidence="1">
    <location>
        <begin position="367"/>
        <end position="471"/>
    </location>
</feature>
<name>A0A4U7JJY2_9FIRM</name>
<dbReference type="SUPFAM" id="SSF55383">
    <property type="entry name" value="Copper amine oxidase, domain N"/>
    <property type="match status" value="1"/>
</dbReference>
<dbReference type="RefSeq" id="WP_137697641.1">
    <property type="nucleotide sequence ID" value="NZ_CP061336.1"/>
</dbReference>
<evidence type="ECO:0000313" key="2">
    <source>
        <dbReference type="EMBL" id="QNU67599.1"/>
    </source>
</evidence>
<reference evidence="2 3" key="1">
    <citation type="submission" date="2020-09" db="EMBL/GenBank/DDBJ databases">
        <title>Characterization and genome sequencing of Ruminiclostridium sp. nov. MA18.</title>
        <authorList>
            <person name="Rettenmaier R."/>
            <person name="Kowollik M.-L."/>
            <person name="Liebl W."/>
            <person name="Zverlov V."/>
        </authorList>
    </citation>
    <scope>NUCLEOTIDE SEQUENCE [LARGE SCALE GENOMIC DNA]</scope>
    <source>
        <strain evidence="2 3">MA18</strain>
    </source>
</reference>
<protein>
    <submittedName>
        <fullName evidence="2">Copper amine oxidase N-terminal domain-containing protein</fullName>
    </submittedName>
</protein>
<evidence type="ECO:0000259" key="1">
    <source>
        <dbReference type="Pfam" id="PF07833"/>
    </source>
</evidence>
<dbReference type="InterPro" id="IPR036582">
    <property type="entry name" value="Mao_N_sf"/>
</dbReference>
<proteinExistence type="predicted"/>